<evidence type="ECO:0000256" key="3">
    <source>
        <dbReference type="ARBA" id="ARBA00005179"/>
    </source>
</evidence>
<dbReference type="EMBL" id="JH930478">
    <property type="protein sequence ID" value="EKM50631.1"/>
    <property type="molecule type" value="Genomic_DNA"/>
</dbReference>
<comment type="pathway">
    <text evidence="3">Secondary metabolite biosynthesis.</text>
</comment>
<name>K5ULS2_PHACS</name>
<proteinExistence type="inferred from homology"/>
<dbReference type="RefSeq" id="XP_007400900.1">
    <property type="nucleotide sequence ID" value="XM_007400838.1"/>
</dbReference>
<evidence type="ECO:0000256" key="11">
    <source>
        <dbReference type="ARBA" id="ARBA00023033"/>
    </source>
</evidence>
<dbReference type="GO" id="GO:0016705">
    <property type="term" value="F:oxidoreductase activity, acting on paired donors, with incorporation or reduction of molecular oxygen"/>
    <property type="evidence" value="ECO:0007669"/>
    <property type="project" value="InterPro"/>
</dbReference>
<evidence type="ECO:0000313" key="16">
    <source>
        <dbReference type="Proteomes" id="UP000008370"/>
    </source>
</evidence>
<dbReference type="PROSITE" id="PS00086">
    <property type="entry name" value="CYTOCHROME_P450"/>
    <property type="match status" value="1"/>
</dbReference>
<dbReference type="InterPro" id="IPR036396">
    <property type="entry name" value="Cyt_P450_sf"/>
</dbReference>
<evidence type="ECO:0000256" key="1">
    <source>
        <dbReference type="ARBA" id="ARBA00001971"/>
    </source>
</evidence>
<evidence type="ECO:0000256" key="13">
    <source>
        <dbReference type="PIRSR" id="PIRSR602401-1"/>
    </source>
</evidence>
<gene>
    <name evidence="15" type="ORF">PHACADRAFT_152771</name>
</gene>
<keyword evidence="12" id="KW-0472">Membrane</keyword>
<evidence type="ECO:0000256" key="8">
    <source>
        <dbReference type="ARBA" id="ARBA00022989"/>
    </source>
</evidence>
<protein>
    <recommendedName>
        <fullName evidence="17">Cytochrome P450</fullName>
    </recommendedName>
</protein>
<reference evidence="15 16" key="1">
    <citation type="journal article" date="2012" name="BMC Genomics">
        <title>Comparative genomics of the white-rot fungi, Phanerochaete carnosa and P. chrysosporium, to elucidate the genetic basis of the distinct wood types they colonize.</title>
        <authorList>
            <person name="Suzuki H."/>
            <person name="MacDonald J."/>
            <person name="Syed K."/>
            <person name="Salamov A."/>
            <person name="Hori C."/>
            <person name="Aerts A."/>
            <person name="Henrissat B."/>
            <person name="Wiebenga A."/>
            <person name="vanKuyk P.A."/>
            <person name="Barry K."/>
            <person name="Lindquist E."/>
            <person name="LaButti K."/>
            <person name="Lapidus A."/>
            <person name="Lucas S."/>
            <person name="Coutinho P."/>
            <person name="Gong Y."/>
            <person name="Samejima M."/>
            <person name="Mahadevan R."/>
            <person name="Abou-Zaid M."/>
            <person name="de Vries R.P."/>
            <person name="Igarashi K."/>
            <person name="Yadav J.S."/>
            <person name="Grigoriev I.V."/>
            <person name="Master E.R."/>
        </authorList>
    </citation>
    <scope>NUCLEOTIDE SEQUENCE [LARGE SCALE GENOMIC DNA]</scope>
    <source>
        <strain evidence="15 16">HHB-10118-sp</strain>
    </source>
</reference>
<dbReference type="Pfam" id="PF00067">
    <property type="entry name" value="p450"/>
    <property type="match status" value="2"/>
</dbReference>
<dbReference type="AlphaFoldDB" id="K5ULS2"/>
<keyword evidence="6" id="KW-0812">Transmembrane</keyword>
<keyword evidence="10 13" id="KW-0408">Iron</keyword>
<dbReference type="PANTHER" id="PTHR46300:SF2">
    <property type="entry name" value="CYTOCHROME P450 MONOOXYGENASE ALNH-RELATED"/>
    <property type="match status" value="1"/>
</dbReference>
<dbReference type="GO" id="GO:0005506">
    <property type="term" value="F:iron ion binding"/>
    <property type="evidence" value="ECO:0007669"/>
    <property type="project" value="InterPro"/>
</dbReference>
<keyword evidence="5 13" id="KW-0349">Heme</keyword>
<organism evidence="15 16">
    <name type="scientific">Phanerochaete carnosa (strain HHB-10118-sp)</name>
    <name type="common">White-rot fungus</name>
    <name type="synonym">Peniophora carnosa</name>
    <dbReference type="NCBI Taxonomy" id="650164"/>
    <lineage>
        <taxon>Eukaryota</taxon>
        <taxon>Fungi</taxon>
        <taxon>Dikarya</taxon>
        <taxon>Basidiomycota</taxon>
        <taxon>Agaricomycotina</taxon>
        <taxon>Agaricomycetes</taxon>
        <taxon>Polyporales</taxon>
        <taxon>Phanerochaetaceae</taxon>
        <taxon>Phanerochaete</taxon>
    </lineage>
</organism>
<dbReference type="InterPro" id="IPR017972">
    <property type="entry name" value="Cyt_P450_CS"/>
</dbReference>
<keyword evidence="16" id="KW-1185">Reference proteome</keyword>
<dbReference type="GeneID" id="18908921"/>
<evidence type="ECO:0000256" key="10">
    <source>
        <dbReference type="ARBA" id="ARBA00023004"/>
    </source>
</evidence>
<keyword evidence="7 13" id="KW-0479">Metal-binding</keyword>
<evidence type="ECO:0000256" key="2">
    <source>
        <dbReference type="ARBA" id="ARBA00004370"/>
    </source>
</evidence>
<evidence type="ECO:0000256" key="5">
    <source>
        <dbReference type="ARBA" id="ARBA00022617"/>
    </source>
</evidence>
<sequence>MAMALHPQVQAKAQAEIDKVVGNERLPRIEDRESLPHVLAVMKEMFRWQPSVRLRTRVRFPPALTSDADYGLVPHAASKDDEYQGYFIPAKTTLIANVWAIMHDESVYHDADKFIPERFSEEGAPDCLDYAFGFGRRGCPGVLVAQAHAFVSMATTLATFNITKARDARGKIIEVKAENTPGTVNAPAPFKVSLQPRSEAAVDLIHRSVEHSKTLSERLEVFSLDE</sequence>
<evidence type="ECO:0000256" key="9">
    <source>
        <dbReference type="ARBA" id="ARBA00023002"/>
    </source>
</evidence>
<dbReference type="InterPro" id="IPR050364">
    <property type="entry name" value="Cytochrome_P450_fung"/>
</dbReference>
<dbReference type="InterPro" id="IPR001128">
    <property type="entry name" value="Cyt_P450"/>
</dbReference>
<dbReference type="PRINTS" id="PR00463">
    <property type="entry name" value="EP450I"/>
</dbReference>
<keyword evidence="9 14" id="KW-0560">Oxidoreductase</keyword>
<keyword evidence="8" id="KW-1133">Transmembrane helix</keyword>
<dbReference type="InParanoid" id="K5ULS2"/>
<dbReference type="HOGENOM" id="CLU_001570_20_0_1"/>
<evidence type="ECO:0000313" key="15">
    <source>
        <dbReference type="EMBL" id="EKM50631.1"/>
    </source>
</evidence>
<evidence type="ECO:0000256" key="4">
    <source>
        <dbReference type="ARBA" id="ARBA00010617"/>
    </source>
</evidence>
<feature type="binding site" description="axial binding residue" evidence="13">
    <location>
        <position position="139"/>
    </location>
    <ligand>
        <name>heme</name>
        <dbReference type="ChEBI" id="CHEBI:30413"/>
    </ligand>
    <ligandPart>
        <name>Fe</name>
        <dbReference type="ChEBI" id="CHEBI:18248"/>
    </ligandPart>
</feature>
<evidence type="ECO:0000256" key="12">
    <source>
        <dbReference type="ARBA" id="ARBA00023136"/>
    </source>
</evidence>
<keyword evidence="11 14" id="KW-0503">Monooxygenase</keyword>
<dbReference type="Gene3D" id="1.10.630.10">
    <property type="entry name" value="Cytochrome P450"/>
    <property type="match status" value="1"/>
</dbReference>
<dbReference type="PANTHER" id="PTHR46300">
    <property type="entry name" value="P450, PUTATIVE (EUROFUNG)-RELATED-RELATED"/>
    <property type="match status" value="1"/>
</dbReference>
<comment type="cofactor">
    <cofactor evidence="1 13">
        <name>heme</name>
        <dbReference type="ChEBI" id="CHEBI:30413"/>
    </cofactor>
</comment>
<evidence type="ECO:0000256" key="6">
    <source>
        <dbReference type="ARBA" id="ARBA00022692"/>
    </source>
</evidence>
<dbReference type="PRINTS" id="PR00385">
    <property type="entry name" value="P450"/>
</dbReference>
<dbReference type="OrthoDB" id="3255500at2759"/>
<dbReference type="GO" id="GO:0016020">
    <property type="term" value="C:membrane"/>
    <property type="evidence" value="ECO:0007669"/>
    <property type="project" value="UniProtKB-SubCell"/>
</dbReference>
<dbReference type="SUPFAM" id="SSF48264">
    <property type="entry name" value="Cytochrome P450"/>
    <property type="match status" value="1"/>
</dbReference>
<comment type="subcellular location">
    <subcellularLocation>
        <location evidence="2">Membrane</location>
    </subcellularLocation>
</comment>
<dbReference type="KEGG" id="pco:PHACADRAFT_152771"/>
<dbReference type="GO" id="GO:0004497">
    <property type="term" value="F:monooxygenase activity"/>
    <property type="evidence" value="ECO:0007669"/>
    <property type="project" value="UniProtKB-KW"/>
</dbReference>
<dbReference type="Proteomes" id="UP000008370">
    <property type="component" value="Unassembled WGS sequence"/>
</dbReference>
<accession>K5ULS2</accession>
<dbReference type="InterPro" id="IPR002401">
    <property type="entry name" value="Cyt_P450_E_grp-I"/>
</dbReference>
<dbReference type="GO" id="GO:0020037">
    <property type="term" value="F:heme binding"/>
    <property type="evidence" value="ECO:0007669"/>
    <property type="project" value="InterPro"/>
</dbReference>
<evidence type="ECO:0000256" key="7">
    <source>
        <dbReference type="ARBA" id="ARBA00022723"/>
    </source>
</evidence>
<evidence type="ECO:0000256" key="14">
    <source>
        <dbReference type="RuleBase" id="RU000461"/>
    </source>
</evidence>
<comment type="similarity">
    <text evidence="4 14">Belongs to the cytochrome P450 family.</text>
</comment>
<evidence type="ECO:0008006" key="17">
    <source>
        <dbReference type="Google" id="ProtNLM"/>
    </source>
</evidence>